<accession>A0A918N9U5</accession>
<evidence type="ECO:0000313" key="1">
    <source>
        <dbReference type="EMBL" id="GGX51943.1"/>
    </source>
</evidence>
<comment type="caution">
    <text evidence="1">The sequence shown here is derived from an EMBL/GenBank/DDBJ whole genome shotgun (WGS) entry which is preliminary data.</text>
</comment>
<dbReference type="Proteomes" id="UP000619244">
    <property type="component" value="Unassembled WGS sequence"/>
</dbReference>
<gene>
    <name evidence="1" type="ORF">GCM10010358_01990</name>
</gene>
<dbReference type="AlphaFoldDB" id="A0A918N9U5"/>
<keyword evidence="2" id="KW-1185">Reference proteome</keyword>
<sequence length="46" mass="4811">MIDRPPGPMTLPCDSGTGVPPLSVIATPFLSWYGPVALVARPAFTL</sequence>
<dbReference type="EMBL" id="BMVU01000001">
    <property type="protein sequence ID" value="GGX51943.1"/>
    <property type="molecule type" value="Genomic_DNA"/>
</dbReference>
<reference evidence="1" key="2">
    <citation type="submission" date="2020-09" db="EMBL/GenBank/DDBJ databases">
        <authorList>
            <person name="Sun Q."/>
            <person name="Ohkuma M."/>
        </authorList>
    </citation>
    <scope>NUCLEOTIDE SEQUENCE</scope>
    <source>
        <strain evidence="1">JCM 4790</strain>
    </source>
</reference>
<protein>
    <submittedName>
        <fullName evidence="1">Uncharacterized protein</fullName>
    </submittedName>
</protein>
<proteinExistence type="predicted"/>
<reference evidence="1" key="1">
    <citation type="journal article" date="2014" name="Int. J. Syst. Evol. Microbiol.">
        <title>Complete genome sequence of Corynebacterium casei LMG S-19264T (=DSM 44701T), isolated from a smear-ripened cheese.</title>
        <authorList>
            <consortium name="US DOE Joint Genome Institute (JGI-PGF)"/>
            <person name="Walter F."/>
            <person name="Albersmeier A."/>
            <person name="Kalinowski J."/>
            <person name="Ruckert C."/>
        </authorList>
    </citation>
    <scope>NUCLEOTIDE SEQUENCE</scope>
    <source>
        <strain evidence="1">JCM 4790</strain>
    </source>
</reference>
<name>A0A918N9U5_9ACTN</name>
<evidence type="ECO:0000313" key="2">
    <source>
        <dbReference type="Proteomes" id="UP000619244"/>
    </source>
</evidence>
<organism evidence="1 2">
    <name type="scientific">Streptomyces minutiscleroticus</name>
    <dbReference type="NCBI Taxonomy" id="68238"/>
    <lineage>
        <taxon>Bacteria</taxon>
        <taxon>Bacillati</taxon>
        <taxon>Actinomycetota</taxon>
        <taxon>Actinomycetes</taxon>
        <taxon>Kitasatosporales</taxon>
        <taxon>Streptomycetaceae</taxon>
        <taxon>Streptomyces</taxon>
    </lineage>
</organism>